<keyword evidence="4 5" id="KW-0472">Membrane</keyword>
<keyword evidence="7" id="KW-0406">Ion transport</keyword>
<evidence type="ECO:0000256" key="5">
    <source>
        <dbReference type="SAM" id="Phobius"/>
    </source>
</evidence>
<dbReference type="InterPro" id="IPR005821">
    <property type="entry name" value="Ion_trans_dom"/>
</dbReference>
<dbReference type="InterPro" id="IPR043203">
    <property type="entry name" value="VGCC_Ca_Na"/>
</dbReference>
<feature type="transmembrane region" description="Helical" evidence="5">
    <location>
        <begin position="132"/>
        <end position="157"/>
    </location>
</feature>
<keyword evidence="7" id="KW-0407">Ion channel</keyword>
<dbReference type="Gene3D" id="1.10.287.70">
    <property type="match status" value="1"/>
</dbReference>
<evidence type="ECO:0000256" key="4">
    <source>
        <dbReference type="ARBA" id="ARBA00023136"/>
    </source>
</evidence>
<dbReference type="EMBL" id="LT629763">
    <property type="protein sequence ID" value="SDR71465.1"/>
    <property type="molecule type" value="Genomic_DNA"/>
</dbReference>
<feature type="domain" description="Ion transport" evidence="6">
    <location>
        <begin position="23"/>
        <end position="238"/>
    </location>
</feature>
<evidence type="ECO:0000256" key="3">
    <source>
        <dbReference type="ARBA" id="ARBA00022989"/>
    </source>
</evidence>
<dbReference type="STRING" id="472181.SAMN05216271_0142"/>
<dbReference type="AlphaFoldDB" id="A0A1H1LBP7"/>
<dbReference type="SUPFAM" id="SSF81324">
    <property type="entry name" value="Voltage-gated potassium channels"/>
    <property type="match status" value="1"/>
</dbReference>
<keyword evidence="7" id="KW-0813">Transport</keyword>
<feature type="transmembrane region" description="Helical" evidence="5">
    <location>
        <begin position="23"/>
        <end position="41"/>
    </location>
</feature>
<dbReference type="Pfam" id="PF00520">
    <property type="entry name" value="Ion_trans"/>
    <property type="match status" value="1"/>
</dbReference>
<proteinExistence type="predicted"/>
<dbReference type="InterPro" id="IPR027359">
    <property type="entry name" value="Volt_channel_dom_sf"/>
</dbReference>
<protein>
    <submittedName>
        <fullName evidence="7">Voltage-gated sodium channel</fullName>
    </submittedName>
</protein>
<dbReference type="Proteomes" id="UP000243413">
    <property type="component" value="Chromosome I"/>
</dbReference>
<feature type="transmembrane region" description="Helical" evidence="5">
    <location>
        <begin position="204"/>
        <end position="228"/>
    </location>
</feature>
<keyword evidence="2 5" id="KW-0812">Transmembrane</keyword>
<keyword evidence="3 5" id="KW-1133">Transmembrane helix</keyword>
<dbReference type="PANTHER" id="PTHR10037:SF62">
    <property type="entry name" value="SODIUM CHANNEL PROTEIN 60E"/>
    <property type="match status" value="1"/>
</dbReference>
<evidence type="ECO:0000256" key="2">
    <source>
        <dbReference type="ARBA" id="ARBA00022692"/>
    </source>
</evidence>
<dbReference type="Gene3D" id="1.20.120.350">
    <property type="entry name" value="Voltage-gated potassium channels. Chain C"/>
    <property type="match status" value="1"/>
</dbReference>
<sequence>MTDTLNLTRPWRQRLADWLDRPAVQYLITTLILINAVILGLETSPSAMQHWGGGLKALDQLILACFVIEIGLRFTAHGWRLLRDPWGLFDTLVIAIALVPASGPLAVLRALRVLRVLRLISIVPSMKMVVQSLLSSLPGMGSIVALLGLIFYVAAVIATQLFGEHFPEWFGTLGASLYTLFQVMTLESWSMGIVRPVMAQFPYAWLYFVPFILIATFMMLNLFIAVIVDAIQTQRERTAEHAPPGHQPSRLCCSRRCASCVLSCIACISACHRQQAAQTSNSAQPRGLLLDLPDRVAYYHPGEK</sequence>
<dbReference type="PANTHER" id="PTHR10037">
    <property type="entry name" value="VOLTAGE-GATED CATION CHANNEL CALCIUM AND SODIUM"/>
    <property type="match status" value="1"/>
</dbReference>
<name>A0A1H1LBP7_9GAMM</name>
<reference evidence="8" key="1">
    <citation type="submission" date="2016-10" db="EMBL/GenBank/DDBJ databases">
        <authorList>
            <person name="Varghese N."/>
            <person name="Submissions S."/>
        </authorList>
    </citation>
    <scope>NUCLEOTIDE SEQUENCE [LARGE SCALE GENOMIC DNA]</scope>
    <source>
        <strain evidence="8">JCM 14963</strain>
    </source>
</reference>
<feature type="transmembrane region" description="Helical" evidence="5">
    <location>
        <begin position="91"/>
        <end position="111"/>
    </location>
</feature>
<evidence type="ECO:0000313" key="8">
    <source>
        <dbReference type="Proteomes" id="UP000243413"/>
    </source>
</evidence>
<comment type="subcellular location">
    <subcellularLocation>
        <location evidence="1">Membrane</location>
        <topology evidence="1">Multi-pass membrane protein</topology>
    </subcellularLocation>
</comment>
<gene>
    <name evidence="7" type="ORF">SAMN05216271_0142</name>
</gene>
<evidence type="ECO:0000259" key="6">
    <source>
        <dbReference type="Pfam" id="PF00520"/>
    </source>
</evidence>
<feature type="transmembrane region" description="Helical" evidence="5">
    <location>
        <begin position="61"/>
        <end position="79"/>
    </location>
</feature>
<accession>A0A1H1LBP7</accession>
<dbReference type="GO" id="GO:0001518">
    <property type="term" value="C:voltage-gated sodium channel complex"/>
    <property type="evidence" value="ECO:0007669"/>
    <property type="project" value="TreeGrafter"/>
</dbReference>
<dbReference type="GO" id="GO:0005248">
    <property type="term" value="F:voltage-gated sodium channel activity"/>
    <property type="evidence" value="ECO:0007669"/>
    <property type="project" value="TreeGrafter"/>
</dbReference>
<evidence type="ECO:0000313" key="7">
    <source>
        <dbReference type="EMBL" id="SDR71465.1"/>
    </source>
</evidence>
<evidence type="ECO:0000256" key="1">
    <source>
        <dbReference type="ARBA" id="ARBA00004141"/>
    </source>
</evidence>
<organism evidence="7 8">
    <name type="scientific">Halopseudomonas sabulinigri</name>
    <dbReference type="NCBI Taxonomy" id="472181"/>
    <lineage>
        <taxon>Bacteria</taxon>
        <taxon>Pseudomonadati</taxon>
        <taxon>Pseudomonadota</taxon>
        <taxon>Gammaproteobacteria</taxon>
        <taxon>Pseudomonadales</taxon>
        <taxon>Pseudomonadaceae</taxon>
        <taxon>Halopseudomonas</taxon>
    </lineage>
</organism>